<reference evidence="1" key="1">
    <citation type="submission" date="2021-03" db="EMBL/GenBank/DDBJ databases">
        <title>Pengzhenrongella sicca gen. nov., sp. nov., a new member of suborder Micrococcineae isolated from High-Arctic tundra soil.</title>
        <authorList>
            <person name="Peng F."/>
        </authorList>
    </citation>
    <scope>NUCLEOTIDE SEQUENCE</scope>
    <source>
        <strain evidence="1">LRZ-2</strain>
    </source>
</reference>
<sequence length="176" mass="18757">MSAPKDRIRRLVLLRHAKAESGGREADELRPLALAGRRQSTRVGASLAAADLIPELVLCSSAVRARQTWELVRIGLGDVESELVVLDSLYEAGVAEVLAQVREVDERVRTVLVVGHEPTISAVAVALASEQSDEDATMHVETGVSTATYAVLELAGTWAELARRSARLVAVVAPTG</sequence>
<dbReference type="InterPro" id="IPR013078">
    <property type="entry name" value="His_Pase_superF_clade-1"/>
</dbReference>
<name>A0A8A4ZFG3_9MICO</name>
<dbReference type="KEGG" id="psic:J4E96_07275"/>
<dbReference type="EMBL" id="CP071868">
    <property type="protein sequence ID" value="QTE30740.1"/>
    <property type="molecule type" value="Genomic_DNA"/>
</dbReference>
<dbReference type="SUPFAM" id="SSF53254">
    <property type="entry name" value="Phosphoglycerate mutase-like"/>
    <property type="match status" value="1"/>
</dbReference>
<protein>
    <submittedName>
        <fullName evidence="1">Histidine phosphatase family protein</fullName>
    </submittedName>
</protein>
<dbReference type="SMART" id="SM00855">
    <property type="entry name" value="PGAM"/>
    <property type="match status" value="1"/>
</dbReference>
<keyword evidence="2" id="KW-1185">Reference proteome</keyword>
<evidence type="ECO:0000313" key="1">
    <source>
        <dbReference type="EMBL" id="QTE30740.1"/>
    </source>
</evidence>
<dbReference type="RefSeq" id="WP_227425106.1">
    <property type="nucleotide sequence ID" value="NZ_CP071868.1"/>
</dbReference>
<dbReference type="PANTHER" id="PTHR47623:SF1">
    <property type="entry name" value="OS09G0287300 PROTEIN"/>
    <property type="match status" value="1"/>
</dbReference>
<dbReference type="Proteomes" id="UP000663937">
    <property type="component" value="Chromosome"/>
</dbReference>
<dbReference type="Gene3D" id="3.40.50.1240">
    <property type="entry name" value="Phosphoglycerate mutase-like"/>
    <property type="match status" value="1"/>
</dbReference>
<gene>
    <name evidence="1" type="ORF">J4E96_07275</name>
</gene>
<evidence type="ECO:0000313" key="2">
    <source>
        <dbReference type="Proteomes" id="UP000663937"/>
    </source>
</evidence>
<dbReference type="Pfam" id="PF00300">
    <property type="entry name" value="His_Phos_1"/>
    <property type="match status" value="1"/>
</dbReference>
<accession>A0A8A4ZFG3</accession>
<dbReference type="CDD" id="cd07067">
    <property type="entry name" value="HP_PGM_like"/>
    <property type="match status" value="1"/>
</dbReference>
<dbReference type="AlphaFoldDB" id="A0A8A4ZFG3"/>
<dbReference type="PANTHER" id="PTHR47623">
    <property type="entry name" value="OS09G0287300 PROTEIN"/>
    <property type="match status" value="1"/>
</dbReference>
<proteinExistence type="predicted"/>
<organism evidence="1 2">
    <name type="scientific">Pengzhenrongella sicca</name>
    <dbReference type="NCBI Taxonomy" id="2819238"/>
    <lineage>
        <taxon>Bacteria</taxon>
        <taxon>Bacillati</taxon>
        <taxon>Actinomycetota</taxon>
        <taxon>Actinomycetes</taxon>
        <taxon>Micrococcales</taxon>
        <taxon>Pengzhenrongella</taxon>
    </lineage>
</organism>
<dbReference type="InterPro" id="IPR029033">
    <property type="entry name" value="His_PPase_superfam"/>
</dbReference>